<evidence type="ECO:0000259" key="1">
    <source>
        <dbReference type="Pfam" id="PF18840"/>
    </source>
</evidence>
<dbReference type="EMBL" id="VZPX01000004">
    <property type="protein sequence ID" value="KAB0482336.1"/>
    <property type="molecule type" value="Genomic_DNA"/>
</dbReference>
<reference evidence="2 3" key="1">
    <citation type="submission" date="2019-09" db="EMBL/GenBank/DDBJ databases">
        <title>Draft genome sequences of 48 bacterial type strains from the CCUG.</title>
        <authorList>
            <person name="Tunovic T."/>
            <person name="Pineiro-Iglesias B."/>
            <person name="Unosson C."/>
            <person name="Inganas E."/>
            <person name="Ohlen M."/>
            <person name="Cardew S."/>
            <person name="Jensie-Markopoulos S."/>
            <person name="Salva-Serra F."/>
            <person name="Jaen-Luchoro D."/>
            <person name="Karlsson R."/>
            <person name="Svensson-Stadler L."/>
            <person name="Chun J."/>
            <person name="Moore E."/>
        </authorList>
    </citation>
    <scope>NUCLEOTIDE SEQUENCE [LARGE SCALE GENOMIC DNA]</scope>
    <source>
        <strain evidence="2 3">CCUG 48643</strain>
    </source>
</reference>
<accession>A0A7V7TIA6</accession>
<proteinExistence type="predicted"/>
<evidence type="ECO:0000313" key="2">
    <source>
        <dbReference type="EMBL" id="KAB0482336.1"/>
    </source>
</evidence>
<dbReference type="GeneID" id="77344758"/>
<sequence>MIKPILVTVTFSESNLFSENKSYSVNEFEALAFKVAATEELGGAKTDIIIDFDNGQQYESELCIGQSLESDKGIEKRLRQLKEYFIANEARLSATNKLEHKFLTLVDLSDIDNTENQAALFEFIKQEGIRKEEAQKNAYAEKQRKLELRRKEEAIFRESLNIPEDAKAVIVASFTSPCPSSDPYADYYASKTDNVIILAWSKHTRDLFSEMRKAALNHESTKALNNKELSVEHREKYSLGAGYYLTDKEYIRNGIEIKKITFKYSKTDEDKARRIPMGEIAIPGYVARNVESEKDTNDENSAAEVKPALGAMKVKPIETMVHSTEGHTIFVVNLEDRVDKPMFIKLNELANSHKGYYSKFSKGDAKPGFHFRTIESAQTFCTAIAGSNAELSTPIHSNPNTNQAEEFTSEAEGAPFLQKLIDKKSEQDQTISVWVEACEAITFVNTDEPEEPVRNVKGEELIRFASCFLMDEVKRVKGVGVIRYKTAVFNVYFASNKSSYIN</sequence>
<dbReference type="AlphaFoldDB" id="A0A7V7TIA6"/>
<dbReference type="RefSeq" id="WP_137406504.1">
    <property type="nucleotide sequence ID" value="NZ_AP025467.1"/>
</dbReference>
<dbReference type="Proteomes" id="UP000423756">
    <property type="component" value="Unassembled WGS sequence"/>
</dbReference>
<comment type="caution">
    <text evidence="2">The sequence shown here is derived from an EMBL/GenBank/DDBJ whole genome shotgun (WGS) entry which is preliminary data.</text>
</comment>
<evidence type="ECO:0000313" key="3">
    <source>
        <dbReference type="Proteomes" id="UP000423756"/>
    </source>
</evidence>
<dbReference type="Pfam" id="PF18840">
    <property type="entry name" value="LPD25"/>
    <property type="match status" value="1"/>
</dbReference>
<protein>
    <recommendedName>
        <fullName evidence="1">Large polyvalent protein associated domain-containing protein</fullName>
    </recommendedName>
</protein>
<name>A0A7V7TIA6_9VIBR</name>
<dbReference type="InterPro" id="IPR041045">
    <property type="entry name" value="LPD25"/>
</dbReference>
<feature type="domain" description="Large polyvalent protein associated" evidence="1">
    <location>
        <begin position="3"/>
        <end position="62"/>
    </location>
</feature>
<organism evidence="2 3">
    <name type="scientific">Vibrio chagasii</name>
    <dbReference type="NCBI Taxonomy" id="170679"/>
    <lineage>
        <taxon>Bacteria</taxon>
        <taxon>Pseudomonadati</taxon>
        <taxon>Pseudomonadota</taxon>
        <taxon>Gammaproteobacteria</taxon>
        <taxon>Vibrionales</taxon>
        <taxon>Vibrionaceae</taxon>
        <taxon>Vibrio</taxon>
    </lineage>
</organism>
<gene>
    <name evidence="2" type="ORF">F7Q91_02735</name>
</gene>